<dbReference type="OrthoDB" id="8795931at2"/>
<keyword evidence="3" id="KW-1185">Reference proteome</keyword>
<feature type="transmembrane region" description="Helical" evidence="1">
    <location>
        <begin position="49"/>
        <end position="74"/>
    </location>
</feature>
<keyword evidence="1" id="KW-1133">Transmembrane helix</keyword>
<feature type="transmembrane region" description="Helical" evidence="1">
    <location>
        <begin position="80"/>
        <end position="97"/>
    </location>
</feature>
<keyword evidence="1" id="KW-0812">Transmembrane</keyword>
<dbReference type="Proteomes" id="UP000197215">
    <property type="component" value="Unassembled WGS sequence"/>
</dbReference>
<feature type="transmembrane region" description="Helical" evidence="1">
    <location>
        <begin position="145"/>
        <end position="167"/>
    </location>
</feature>
<feature type="transmembrane region" description="Helical" evidence="1">
    <location>
        <begin position="6"/>
        <end position="28"/>
    </location>
</feature>
<reference evidence="2 3" key="1">
    <citation type="submission" date="2017-06" db="EMBL/GenBank/DDBJ databases">
        <authorList>
            <person name="Kim H.J."/>
            <person name="Triplett B.A."/>
        </authorList>
    </citation>
    <scope>NUCLEOTIDE SEQUENCE [LARGE SCALE GENOMIC DNA]</scope>
    <source>
        <strain evidence="2 3">MWH-VicM1</strain>
    </source>
</reference>
<dbReference type="EMBL" id="FYEX01000001">
    <property type="protein sequence ID" value="SNC63737.1"/>
    <property type="molecule type" value="Genomic_DNA"/>
</dbReference>
<proteinExistence type="predicted"/>
<dbReference type="RefSeq" id="WP_088812801.1">
    <property type="nucleotide sequence ID" value="NZ_FYEX01000001.1"/>
</dbReference>
<feature type="transmembrane region" description="Helical" evidence="1">
    <location>
        <begin position="118"/>
        <end position="139"/>
    </location>
</feature>
<sequence length="181" mass="19710">MSNLLVGAFIVFCSAALYAIFFGLNSFLFQSLIFSSGVSWIFLPAGLRLVLTLLFGGKGALGISITSILIGIFFYFSDPIIALGAGILGGLAPYIARLTVFKDLNVMTNLANLDGSKLLNCIFIYSLISPILHQAWFTLTIPNNYFWDNLGVMIIGDLIGSLIIVYLSKGLIFISKKYSKT</sequence>
<dbReference type="AlphaFoldDB" id="A0A212TCD8"/>
<evidence type="ECO:0008006" key="4">
    <source>
        <dbReference type="Google" id="ProtNLM"/>
    </source>
</evidence>
<protein>
    <recommendedName>
        <fullName evidence="4">Energy-coupling factor transport system substrate-specific component</fullName>
    </recommendedName>
</protein>
<keyword evidence="1" id="KW-0472">Membrane</keyword>
<evidence type="ECO:0000256" key="1">
    <source>
        <dbReference type="SAM" id="Phobius"/>
    </source>
</evidence>
<evidence type="ECO:0000313" key="2">
    <source>
        <dbReference type="EMBL" id="SNC63737.1"/>
    </source>
</evidence>
<name>A0A212TCD8_9BURK</name>
<accession>A0A212TCD8</accession>
<organism evidence="2 3">
    <name type="scientific">Polynucleobacter victoriensis</name>
    <dbReference type="NCBI Taxonomy" id="2049319"/>
    <lineage>
        <taxon>Bacteria</taxon>
        <taxon>Pseudomonadati</taxon>
        <taxon>Pseudomonadota</taxon>
        <taxon>Betaproteobacteria</taxon>
        <taxon>Burkholderiales</taxon>
        <taxon>Burkholderiaceae</taxon>
        <taxon>Polynucleobacter</taxon>
    </lineage>
</organism>
<evidence type="ECO:0000313" key="3">
    <source>
        <dbReference type="Proteomes" id="UP000197215"/>
    </source>
</evidence>
<gene>
    <name evidence="2" type="ORF">SAMN06295916_0950</name>
</gene>